<dbReference type="Proteomes" id="UP000216446">
    <property type="component" value="Unassembled WGS sequence"/>
</dbReference>
<dbReference type="InParanoid" id="A0A259TUD6"/>
<dbReference type="AlphaFoldDB" id="A0A259TUD6"/>
<proteinExistence type="predicted"/>
<sequence>MSYALRVGQPAATTTRGPVRIPIEGARAVVDRDAVIVFIGFRDPTEAERAAVETEPVSLATLTREAVVSLLFEIGRAEDDGYITCAAPVNLHDPDAEPQDFLDGDGGAPIRFALCDSESGVVRALREVLGPDRVIETIRARGRAQLDAFASDLQVREASLRVLYGETVPALLARGERNVCA</sequence>
<evidence type="ECO:0000313" key="2">
    <source>
        <dbReference type="Proteomes" id="UP000216446"/>
    </source>
</evidence>
<organism evidence="1 2">
    <name type="scientific">Rubricoccus marinus</name>
    <dbReference type="NCBI Taxonomy" id="716817"/>
    <lineage>
        <taxon>Bacteria</taxon>
        <taxon>Pseudomonadati</taxon>
        <taxon>Rhodothermota</taxon>
        <taxon>Rhodothermia</taxon>
        <taxon>Rhodothermales</taxon>
        <taxon>Rubricoccaceae</taxon>
        <taxon>Rubricoccus</taxon>
    </lineage>
</organism>
<keyword evidence="2" id="KW-1185">Reference proteome</keyword>
<name>A0A259TUD6_9BACT</name>
<protein>
    <submittedName>
        <fullName evidence="1">Uncharacterized protein</fullName>
    </submittedName>
</protein>
<gene>
    <name evidence="1" type="ORF">BSZ36_18035</name>
</gene>
<evidence type="ECO:0000313" key="1">
    <source>
        <dbReference type="EMBL" id="OZC01341.1"/>
    </source>
</evidence>
<reference evidence="1 2" key="1">
    <citation type="submission" date="2016-11" db="EMBL/GenBank/DDBJ databases">
        <title>Study of marine rhodopsin-containing bacteria.</title>
        <authorList>
            <person name="Yoshizawa S."/>
            <person name="Kumagai Y."/>
            <person name="Kogure K."/>
        </authorList>
    </citation>
    <scope>NUCLEOTIDE SEQUENCE [LARGE SCALE GENOMIC DNA]</scope>
    <source>
        <strain evidence="1 2">SG-29</strain>
    </source>
</reference>
<accession>A0A259TUD6</accession>
<dbReference type="RefSeq" id="WP_094551863.1">
    <property type="nucleotide sequence ID" value="NZ_MQWB01000011.1"/>
</dbReference>
<dbReference type="EMBL" id="MQWB01000011">
    <property type="protein sequence ID" value="OZC01341.1"/>
    <property type="molecule type" value="Genomic_DNA"/>
</dbReference>
<comment type="caution">
    <text evidence="1">The sequence shown here is derived from an EMBL/GenBank/DDBJ whole genome shotgun (WGS) entry which is preliminary data.</text>
</comment>